<dbReference type="STRING" id="1048983.EL17_13980"/>
<dbReference type="PROSITE" id="PS51257">
    <property type="entry name" value="PROKAR_LIPOPROTEIN"/>
    <property type="match status" value="1"/>
</dbReference>
<reference evidence="1 2" key="1">
    <citation type="submission" date="2014-04" db="EMBL/GenBank/DDBJ databases">
        <title>Characterization and application of a salt tolerant electro-active bacterium.</title>
        <authorList>
            <person name="Yang L."/>
            <person name="Wei S."/>
            <person name="Tay Q.X.M."/>
        </authorList>
    </citation>
    <scope>NUCLEOTIDE SEQUENCE [LARGE SCALE GENOMIC DNA]</scope>
    <source>
        <strain evidence="1 2">LY1</strain>
    </source>
</reference>
<comment type="caution">
    <text evidence="1">The sequence shown here is derived from an EMBL/GenBank/DDBJ whole genome shotgun (WGS) entry which is preliminary data.</text>
</comment>
<dbReference type="EMBL" id="JMIH01000022">
    <property type="protein sequence ID" value="KEO73442.1"/>
    <property type="molecule type" value="Genomic_DNA"/>
</dbReference>
<accession>A0A074LI21</accession>
<gene>
    <name evidence="1" type="ORF">EL17_13980</name>
</gene>
<name>A0A074LI21_9BACT</name>
<dbReference type="AlphaFoldDB" id="A0A074LI21"/>
<protein>
    <submittedName>
        <fullName evidence="1">Uncharacterized protein</fullName>
    </submittedName>
</protein>
<evidence type="ECO:0000313" key="2">
    <source>
        <dbReference type="Proteomes" id="UP000027821"/>
    </source>
</evidence>
<sequence>MNKIWYSWLIVLICLSSISCENTEKQNYNKLINYFNLKQTDLPILLNPNGCSTCQIFLFNYLDSMINVKENLKIIVLSDKNKEIQHKLDKLSNNSAVIFDKEKYVVSNDIVKNEEEIVFLINNEKFVFTYIEYEKVMHMLEIAYLR</sequence>
<proteinExistence type="predicted"/>
<evidence type="ECO:0000313" key="1">
    <source>
        <dbReference type="EMBL" id="KEO73442.1"/>
    </source>
</evidence>
<dbReference type="Proteomes" id="UP000027821">
    <property type="component" value="Unassembled WGS sequence"/>
</dbReference>
<keyword evidence="2" id="KW-1185">Reference proteome</keyword>
<organism evidence="1 2">
    <name type="scientific">Anditalea andensis</name>
    <dbReference type="NCBI Taxonomy" id="1048983"/>
    <lineage>
        <taxon>Bacteria</taxon>
        <taxon>Pseudomonadati</taxon>
        <taxon>Bacteroidota</taxon>
        <taxon>Cytophagia</taxon>
        <taxon>Cytophagales</taxon>
        <taxon>Cytophagaceae</taxon>
        <taxon>Anditalea</taxon>
    </lineage>
</organism>